<dbReference type="GO" id="GO:0000428">
    <property type="term" value="C:DNA-directed RNA polymerase complex"/>
    <property type="evidence" value="ECO:0007669"/>
    <property type="project" value="UniProtKB-KW"/>
</dbReference>
<evidence type="ECO:0000256" key="5">
    <source>
        <dbReference type="ARBA" id="ARBA00023163"/>
    </source>
</evidence>
<dbReference type="SUPFAM" id="SSF88659">
    <property type="entry name" value="Sigma3 and sigma4 domains of RNA polymerase sigma factors"/>
    <property type="match status" value="1"/>
</dbReference>
<evidence type="ECO:0000256" key="1">
    <source>
        <dbReference type="ARBA" id="ARBA00010641"/>
    </source>
</evidence>
<dbReference type="CDD" id="cd06171">
    <property type="entry name" value="Sigma70_r4"/>
    <property type="match status" value="1"/>
</dbReference>
<dbReference type="Proteomes" id="UP000630887">
    <property type="component" value="Unassembled WGS sequence"/>
</dbReference>
<dbReference type="EMBL" id="BONI01000012">
    <property type="protein sequence ID" value="GIG05221.1"/>
    <property type="molecule type" value="Genomic_DNA"/>
</dbReference>
<dbReference type="InterPro" id="IPR036388">
    <property type="entry name" value="WH-like_DNA-bd_sf"/>
</dbReference>
<dbReference type="Pfam" id="PF04542">
    <property type="entry name" value="Sigma70_r2"/>
    <property type="match status" value="1"/>
</dbReference>
<dbReference type="NCBIfam" id="TIGR02937">
    <property type="entry name" value="sigma70-ECF"/>
    <property type="match status" value="1"/>
</dbReference>
<dbReference type="PANTHER" id="PTHR43133">
    <property type="entry name" value="RNA POLYMERASE ECF-TYPE SIGMA FACTO"/>
    <property type="match status" value="1"/>
</dbReference>
<dbReference type="RefSeq" id="WP_239167247.1">
    <property type="nucleotide sequence ID" value="NZ_BAAALC010000031.1"/>
</dbReference>
<keyword evidence="5" id="KW-0804">Transcription</keyword>
<dbReference type="AlphaFoldDB" id="A0A8J3P5Z6"/>
<dbReference type="InterPro" id="IPR013325">
    <property type="entry name" value="RNA_pol_sigma_r2"/>
</dbReference>
<evidence type="ECO:0000259" key="6">
    <source>
        <dbReference type="Pfam" id="PF04542"/>
    </source>
</evidence>
<dbReference type="GO" id="GO:0016987">
    <property type="term" value="F:sigma factor activity"/>
    <property type="evidence" value="ECO:0007669"/>
    <property type="project" value="UniProtKB-KW"/>
</dbReference>
<proteinExistence type="inferred from homology"/>
<keyword evidence="8" id="KW-0240">DNA-directed RNA polymerase</keyword>
<dbReference type="GO" id="GO:0006352">
    <property type="term" value="P:DNA-templated transcription initiation"/>
    <property type="evidence" value="ECO:0007669"/>
    <property type="project" value="InterPro"/>
</dbReference>
<dbReference type="NCBIfam" id="TIGR02983">
    <property type="entry name" value="SigE-fam_strep"/>
    <property type="match status" value="1"/>
</dbReference>
<dbReference type="InterPro" id="IPR007627">
    <property type="entry name" value="RNA_pol_sigma70_r2"/>
</dbReference>
<dbReference type="GO" id="GO:0003677">
    <property type="term" value="F:DNA binding"/>
    <property type="evidence" value="ECO:0007669"/>
    <property type="project" value="UniProtKB-KW"/>
</dbReference>
<gene>
    <name evidence="8" type="primary">rpoE_11</name>
    <name evidence="8" type="ORF">Cco03nite_19210</name>
</gene>
<dbReference type="InterPro" id="IPR014284">
    <property type="entry name" value="RNA_pol_sigma-70_dom"/>
</dbReference>
<keyword evidence="3" id="KW-0731">Sigma factor</keyword>
<dbReference type="Pfam" id="PF04545">
    <property type="entry name" value="Sigma70_r4"/>
    <property type="match status" value="1"/>
</dbReference>
<sequence>MRREDEPEYREYVAARLESLRRIAFLLCHDWHAADDLVSTVLLKLYRSWSRVRRADNVDAYVRGMLTNAWLDERRRPWRRERPEAELPEVAAAPVEPGDRTGIGRLLRSLGPRQRAVVVLRFYCDLSVEQTANLLGISEGTVKSQSARGLETLRGLAIEANAEGRL</sequence>
<feature type="domain" description="RNA polymerase sigma-70 region 2" evidence="6">
    <location>
        <begin position="17"/>
        <end position="79"/>
    </location>
</feature>
<accession>A0A8J3P5Z6</accession>
<dbReference type="PANTHER" id="PTHR43133:SF50">
    <property type="entry name" value="ECF RNA POLYMERASE SIGMA FACTOR SIGM"/>
    <property type="match status" value="1"/>
</dbReference>
<keyword evidence="2" id="KW-0805">Transcription regulation</keyword>
<dbReference type="Gene3D" id="1.10.10.10">
    <property type="entry name" value="Winged helix-like DNA-binding domain superfamily/Winged helix DNA-binding domain"/>
    <property type="match status" value="1"/>
</dbReference>
<evidence type="ECO:0000256" key="4">
    <source>
        <dbReference type="ARBA" id="ARBA00023125"/>
    </source>
</evidence>
<evidence type="ECO:0000256" key="2">
    <source>
        <dbReference type="ARBA" id="ARBA00023015"/>
    </source>
</evidence>
<dbReference type="Gene3D" id="1.10.1740.10">
    <property type="match status" value="1"/>
</dbReference>
<dbReference type="InterPro" id="IPR013324">
    <property type="entry name" value="RNA_pol_sigma_r3/r4-like"/>
</dbReference>
<dbReference type="SUPFAM" id="SSF88946">
    <property type="entry name" value="Sigma2 domain of RNA polymerase sigma factors"/>
    <property type="match status" value="1"/>
</dbReference>
<dbReference type="InterPro" id="IPR007630">
    <property type="entry name" value="RNA_pol_sigma70_r4"/>
</dbReference>
<protein>
    <submittedName>
        <fullName evidence="8">DNA-directed RNA polymerase sigma-70 factor</fullName>
    </submittedName>
</protein>
<reference evidence="8 9" key="1">
    <citation type="submission" date="2021-01" db="EMBL/GenBank/DDBJ databases">
        <title>Whole genome shotgun sequence of Catellatospora coxensis NBRC 107359.</title>
        <authorList>
            <person name="Komaki H."/>
            <person name="Tamura T."/>
        </authorList>
    </citation>
    <scope>NUCLEOTIDE SEQUENCE [LARGE SCALE GENOMIC DNA]</scope>
    <source>
        <strain evidence="8 9">NBRC 107359</strain>
    </source>
</reference>
<organism evidence="8 9">
    <name type="scientific">Catellatospora coxensis</name>
    <dbReference type="NCBI Taxonomy" id="310354"/>
    <lineage>
        <taxon>Bacteria</taxon>
        <taxon>Bacillati</taxon>
        <taxon>Actinomycetota</taxon>
        <taxon>Actinomycetes</taxon>
        <taxon>Micromonosporales</taxon>
        <taxon>Micromonosporaceae</taxon>
        <taxon>Catellatospora</taxon>
    </lineage>
</organism>
<dbReference type="InterPro" id="IPR039425">
    <property type="entry name" value="RNA_pol_sigma-70-like"/>
</dbReference>
<evidence type="ECO:0000259" key="7">
    <source>
        <dbReference type="Pfam" id="PF04545"/>
    </source>
</evidence>
<comment type="caution">
    <text evidence="8">The sequence shown here is derived from an EMBL/GenBank/DDBJ whole genome shotgun (WGS) entry which is preliminary data.</text>
</comment>
<comment type="similarity">
    <text evidence="1">Belongs to the sigma-70 factor family. ECF subfamily.</text>
</comment>
<evidence type="ECO:0000313" key="8">
    <source>
        <dbReference type="EMBL" id="GIG05221.1"/>
    </source>
</evidence>
<keyword evidence="9" id="KW-1185">Reference proteome</keyword>
<dbReference type="InterPro" id="IPR014325">
    <property type="entry name" value="RNA_pol_sigma-E_actinobac"/>
</dbReference>
<feature type="domain" description="RNA polymerase sigma-70 region 4" evidence="7">
    <location>
        <begin position="106"/>
        <end position="154"/>
    </location>
</feature>
<name>A0A8J3P5Z6_9ACTN</name>
<evidence type="ECO:0000256" key="3">
    <source>
        <dbReference type="ARBA" id="ARBA00023082"/>
    </source>
</evidence>
<evidence type="ECO:0000313" key="9">
    <source>
        <dbReference type="Proteomes" id="UP000630887"/>
    </source>
</evidence>
<keyword evidence="4" id="KW-0238">DNA-binding</keyword>